<comment type="caution">
    <text evidence="1">The sequence shown here is derived from an EMBL/GenBank/DDBJ whole genome shotgun (WGS) entry which is preliminary data.</text>
</comment>
<evidence type="ECO:0000313" key="1">
    <source>
        <dbReference type="EMBL" id="CAG4944002.1"/>
    </source>
</evidence>
<name>A0A8S3W6Q2_PARAO</name>
<keyword evidence="2" id="KW-1185">Reference proteome</keyword>
<evidence type="ECO:0000313" key="2">
    <source>
        <dbReference type="Proteomes" id="UP000691718"/>
    </source>
</evidence>
<sequence>MQLKFSVRVAATVNFFAKNKALPEECRGTVRLIQRIKVQGRRKTFKRMSKKKLRILRSGTNFYQLCVQ</sequence>
<protein>
    <submittedName>
        <fullName evidence="1">(apollo) hypothetical protein</fullName>
    </submittedName>
</protein>
<accession>A0A8S3W6Q2</accession>
<dbReference type="EMBL" id="CAJQZP010000178">
    <property type="protein sequence ID" value="CAG4944002.1"/>
    <property type="molecule type" value="Genomic_DNA"/>
</dbReference>
<organism evidence="1 2">
    <name type="scientific">Parnassius apollo</name>
    <name type="common">Apollo butterfly</name>
    <name type="synonym">Papilio apollo</name>
    <dbReference type="NCBI Taxonomy" id="110799"/>
    <lineage>
        <taxon>Eukaryota</taxon>
        <taxon>Metazoa</taxon>
        <taxon>Ecdysozoa</taxon>
        <taxon>Arthropoda</taxon>
        <taxon>Hexapoda</taxon>
        <taxon>Insecta</taxon>
        <taxon>Pterygota</taxon>
        <taxon>Neoptera</taxon>
        <taxon>Endopterygota</taxon>
        <taxon>Lepidoptera</taxon>
        <taxon>Glossata</taxon>
        <taxon>Ditrysia</taxon>
        <taxon>Papilionoidea</taxon>
        <taxon>Papilionidae</taxon>
        <taxon>Parnassiinae</taxon>
        <taxon>Parnassini</taxon>
        <taxon>Parnassius</taxon>
        <taxon>Parnassius</taxon>
    </lineage>
</organism>
<proteinExistence type="predicted"/>
<dbReference type="Proteomes" id="UP000691718">
    <property type="component" value="Unassembled WGS sequence"/>
</dbReference>
<dbReference type="AlphaFoldDB" id="A0A8S3W6Q2"/>
<reference evidence="1" key="1">
    <citation type="submission" date="2021-04" db="EMBL/GenBank/DDBJ databases">
        <authorList>
            <person name="Tunstrom K."/>
        </authorList>
    </citation>
    <scope>NUCLEOTIDE SEQUENCE</scope>
</reference>
<gene>
    <name evidence="1" type="ORF">PAPOLLO_LOCUS2800</name>
</gene>